<keyword evidence="5" id="KW-1185">Reference proteome</keyword>
<keyword evidence="2" id="KW-0479">Metal-binding</keyword>
<reference evidence="4" key="1">
    <citation type="submission" date="2020-03" db="EMBL/GenBank/DDBJ databases">
        <authorList>
            <person name="Guo F."/>
        </authorList>
    </citation>
    <scope>NUCLEOTIDE SEQUENCE</scope>
    <source>
        <strain evidence="4">JCM 30134</strain>
    </source>
</reference>
<organism evidence="4 5">
    <name type="scientific">Pseudomaricurvus hydrocarbonicus</name>
    <dbReference type="NCBI Taxonomy" id="1470433"/>
    <lineage>
        <taxon>Bacteria</taxon>
        <taxon>Pseudomonadati</taxon>
        <taxon>Pseudomonadota</taxon>
        <taxon>Gammaproteobacteria</taxon>
        <taxon>Cellvibrionales</taxon>
        <taxon>Cellvibrionaceae</taxon>
        <taxon>Pseudomaricurvus</taxon>
    </lineage>
</organism>
<dbReference type="Pfam" id="PF01546">
    <property type="entry name" value="Peptidase_M20"/>
    <property type="match status" value="1"/>
</dbReference>
<dbReference type="SUPFAM" id="SSF53187">
    <property type="entry name" value="Zn-dependent exopeptidases"/>
    <property type="match status" value="1"/>
</dbReference>
<dbReference type="InterPro" id="IPR017439">
    <property type="entry name" value="Amidohydrolase"/>
</dbReference>
<evidence type="ECO:0000256" key="1">
    <source>
        <dbReference type="ARBA" id="ARBA00022801"/>
    </source>
</evidence>
<dbReference type="NCBIfam" id="NF038260">
    <property type="entry name" value="ectoine_DoeB_2"/>
    <property type="match status" value="1"/>
</dbReference>
<protein>
    <submittedName>
        <fullName evidence="4">Amidohydrolase</fullName>
    </submittedName>
</protein>
<feature type="binding site" evidence="2">
    <location>
        <position position="137"/>
    </location>
    <ligand>
        <name>Mn(2+)</name>
        <dbReference type="ChEBI" id="CHEBI:29035"/>
        <label>2</label>
    </ligand>
</feature>
<proteinExistence type="predicted"/>
<dbReference type="PANTHER" id="PTHR11014">
    <property type="entry name" value="PEPTIDASE M20 FAMILY MEMBER"/>
    <property type="match status" value="1"/>
</dbReference>
<dbReference type="CDD" id="cd03886">
    <property type="entry name" value="M20_Acy1"/>
    <property type="match status" value="1"/>
</dbReference>
<dbReference type="PANTHER" id="PTHR11014:SF63">
    <property type="entry name" value="METALLOPEPTIDASE, PUTATIVE (AFU_ORTHOLOGUE AFUA_6G09600)-RELATED"/>
    <property type="match status" value="1"/>
</dbReference>
<feature type="binding site" evidence="2">
    <location>
        <position position="161"/>
    </location>
    <ligand>
        <name>Mn(2+)</name>
        <dbReference type="ChEBI" id="CHEBI:29035"/>
        <label>2</label>
    </ligand>
</feature>
<dbReference type="AlphaFoldDB" id="A0A9E5T2Q6"/>
<evidence type="ECO:0000313" key="5">
    <source>
        <dbReference type="Proteomes" id="UP000787472"/>
    </source>
</evidence>
<accession>A0A9E5T2Q6</accession>
<dbReference type="InterPro" id="IPR011650">
    <property type="entry name" value="Peptidase_M20_dimer"/>
</dbReference>
<evidence type="ECO:0000313" key="4">
    <source>
        <dbReference type="EMBL" id="NHO68071.1"/>
    </source>
</evidence>
<feature type="binding site" evidence="2">
    <location>
        <position position="101"/>
    </location>
    <ligand>
        <name>Mn(2+)</name>
        <dbReference type="ChEBI" id="CHEBI:29035"/>
        <label>2</label>
    </ligand>
</feature>
<keyword evidence="2" id="KW-0464">Manganese</keyword>
<sequence length="390" mass="42113">MGGNVHNWQTIIANAVEFRHELHRHPELSWQEEQTAARVRQALTKLGIPWRVCADHGTVATLAASAKGKHIALRADIDALPIVELTAVQYQSQHAGCMHACGHDGHTAALWAAAAWLKQHESQLPGPVSLLFQPAEEGGHGAWRMIEDGALTGIDEIFGWHNWPAIPLGKAVCPDGAVMSGNGIFQIEVTGKGGHASQPELCHDPVLAAAAITLNLQQIVSRRLPPQSAAVVSVSSIRADAAPTVTPEKASLSGSIRLSDPLLRSQLNELIAQISQDTANSYGVSVKVMSEPRYEATVNHAGPAEDYRQALATEFGEDWCMTQLPTPIMASEDFSYYLNEIPGAFALIGMGGEEQYQFPCHSPHYQFNDALLAPVVRIYSRLAGLPVVET</sequence>
<keyword evidence="1" id="KW-0378">Hydrolase</keyword>
<evidence type="ECO:0000256" key="2">
    <source>
        <dbReference type="PIRSR" id="PIRSR005962-1"/>
    </source>
</evidence>
<comment type="cofactor">
    <cofactor evidence="2">
        <name>Mn(2+)</name>
        <dbReference type="ChEBI" id="CHEBI:29035"/>
    </cofactor>
    <text evidence="2">The Mn(2+) ion enhances activity.</text>
</comment>
<name>A0A9E5T2Q6_9GAMM</name>
<dbReference type="InterPro" id="IPR002933">
    <property type="entry name" value="Peptidase_M20"/>
</dbReference>
<dbReference type="Gene3D" id="3.40.630.10">
    <property type="entry name" value="Zn peptidases"/>
    <property type="match status" value="1"/>
</dbReference>
<dbReference type="GO" id="GO:0019877">
    <property type="term" value="P:diaminopimelate biosynthetic process"/>
    <property type="evidence" value="ECO:0007669"/>
    <property type="project" value="UniProtKB-ARBA"/>
</dbReference>
<dbReference type="NCBIfam" id="TIGR01891">
    <property type="entry name" value="amidohydrolases"/>
    <property type="match status" value="1"/>
</dbReference>
<dbReference type="Gene3D" id="3.30.70.360">
    <property type="match status" value="1"/>
</dbReference>
<dbReference type="SUPFAM" id="SSF55031">
    <property type="entry name" value="Bacterial exopeptidase dimerisation domain"/>
    <property type="match status" value="1"/>
</dbReference>
<dbReference type="GO" id="GO:0046872">
    <property type="term" value="F:metal ion binding"/>
    <property type="evidence" value="ECO:0007669"/>
    <property type="project" value="UniProtKB-KW"/>
</dbReference>
<feature type="domain" description="Peptidase M20 dimerisation" evidence="3">
    <location>
        <begin position="185"/>
        <end position="280"/>
    </location>
</feature>
<dbReference type="InterPro" id="IPR036264">
    <property type="entry name" value="Bact_exopeptidase_dim_dom"/>
</dbReference>
<gene>
    <name evidence="4" type="ORF">G8770_21190</name>
</gene>
<dbReference type="EMBL" id="JAAONZ010000024">
    <property type="protein sequence ID" value="NHO68071.1"/>
    <property type="molecule type" value="Genomic_DNA"/>
</dbReference>
<feature type="binding site" evidence="2">
    <location>
        <position position="103"/>
    </location>
    <ligand>
        <name>Mn(2+)</name>
        <dbReference type="ChEBI" id="CHEBI:29035"/>
        <label>2</label>
    </ligand>
</feature>
<evidence type="ECO:0000259" key="3">
    <source>
        <dbReference type="Pfam" id="PF07687"/>
    </source>
</evidence>
<feature type="binding site" evidence="2">
    <location>
        <position position="361"/>
    </location>
    <ligand>
        <name>Mn(2+)</name>
        <dbReference type="ChEBI" id="CHEBI:29035"/>
        <label>2</label>
    </ligand>
</feature>
<comment type="caution">
    <text evidence="4">The sequence shown here is derived from an EMBL/GenBank/DDBJ whole genome shotgun (WGS) entry which is preliminary data.</text>
</comment>
<dbReference type="Pfam" id="PF07687">
    <property type="entry name" value="M20_dimer"/>
    <property type="match status" value="1"/>
</dbReference>
<dbReference type="FunFam" id="3.30.70.360:FF:000001">
    <property type="entry name" value="N-acetyldiaminopimelate deacetylase"/>
    <property type="match status" value="1"/>
</dbReference>
<dbReference type="GO" id="GO:0050118">
    <property type="term" value="F:N-acetyldiaminopimelate deacetylase activity"/>
    <property type="evidence" value="ECO:0007669"/>
    <property type="project" value="UniProtKB-ARBA"/>
</dbReference>
<dbReference type="PIRSF" id="PIRSF005962">
    <property type="entry name" value="Pept_M20D_amidohydro"/>
    <property type="match status" value="1"/>
</dbReference>
<dbReference type="Proteomes" id="UP000787472">
    <property type="component" value="Unassembled WGS sequence"/>
</dbReference>